<organism evidence="2 3">
    <name type="scientific">Tetragenococcus muriaticus 3MR10-3</name>
    <dbReference type="NCBI Taxonomy" id="1302648"/>
    <lineage>
        <taxon>Bacteria</taxon>
        <taxon>Bacillati</taxon>
        <taxon>Bacillota</taxon>
        <taxon>Bacilli</taxon>
        <taxon>Lactobacillales</taxon>
        <taxon>Enterococcaceae</taxon>
        <taxon>Tetragenococcus</taxon>
    </lineage>
</organism>
<dbReference type="Gene3D" id="3.40.50.1950">
    <property type="entry name" value="Flavin prenyltransferase-like"/>
    <property type="match status" value="1"/>
</dbReference>
<dbReference type="PATRIC" id="fig|1302648.3.peg.1574"/>
<dbReference type="RefSeq" id="WP_028790545.1">
    <property type="nucleotide sequence ID" value="NZ_JPVT01000170.1"/>
</dbReference>
<feature type="domain" description="Flavoprotein" evidence="1">
    <location>
        <begin position="3"/>
        <end position="174"/>
    </location>
</feature>
<dbReference type="EMBL" id="JPVT01000170">
    <property type="protein sequence ID" value="KFN90253.1"/>
    <property type="molecule type" value="Genomic_DNA"/>
</dbReference>
<accession>A0A091CCF7</accession>
<dbReference type="SUPFAM" id="SSF52507">
    <property type="entry name" value="Homo-oligomeric flavin-containing Cys decarboxylases, HFCD"/>
    <property type="match status" value="1"/>
</dbReference>
<dbReference type="NCBIfam" id="TIGR02113">
    <property type="entry name" value="coaC_strep"/>
    <property type="match status" value="1"/>
</dbReference>
<dbReference type="Pfam" id="PF02441">
    <property type="entry name" value="Flavoprotein"/>
    <property type="match status" value="1"/>
</dbReference>
<gene>
    <name evidence="2" type="ORF">TMU3MR103_1612</name>
</gene>
<dbReference type="GO" id="GO:0071513">
    <property type="term" value="C:phosphopantothenoylcysteine decarboxylase complex"/>
    <property type="evidence" value="ECO:0007669"/>
    <property type="project" value="TreeGrafter"/>
</dbReference>
<evidence type="ECO:0000313" key="2">
    <source>
        <dbReference type="EMBL" id="KFN90253.1"/>
    </source>
</evidence>
<dbReference type="GO" id="GO:0015937">
    <property type="term" value="P:coenzyme A biosynthetic process"/>
    <property type="evidence" value="ECO:0007669"/>
    <property type="project" value="TreeGrafter"/>
</dbReference>
<name>A0A091CCF7_9ENTE</name>
<dbReference type="GO" id="GO:0010181">
    <property type="term" value="F:FMN binding"/>
    <property type="evidence" value="ECO:0007669"/>
    <property type="project" value="TreeGrafter"/>
</dbReference>
<reference evidence="2 3" key="1">
    <citation type="submission" date="2014-08" db="EMBL/GenBank/DDBJ databases">
        <title>Genome sequence of Tetragenococcus muriaticus.</title>
        <authorList>
            <person name="Chuea-nongthon C."/>
            <person name="Rodtong S."/>
            <person name="Yongsawatdigul J."/>
            <person name="Steele J.L."/>
            <person name="Liu X.-y."/>
            <person name="Speers J."/>
            <person name="Glasner J.D."/>
            <person name="Neeno-Eckwall E.C."/>
        </authorList>
    </citation>
    <scope>NUCLEOTIDE SEQUENCE [LARGE SCALE GENOMIC DNA]</scope>
    <source>
        <strain evidence="2 3">3MR10-3</strain>
    </source>
</reference>
<evidence type="ECO:0000313" key="3">
    <source>
        <dbReference type="Proteomes" id="UP000029381"/>
    </source>
</evidence>
<comment type="caution">
    <text evidence="2">The sequence shown here is derived from an EMBL/GenBank/DDBJ whole genome shotgun (WGS) entry which is preliminary data.</text>
</comment>
<protein>
    <submittedName>
        <fullName evidence="2">Phosphopantothenoylcysteine decarboxylase</fullName>
        <ecNumber evidence="2">4.1.1.36</ecNumber>
    </submittedName>
</protein>
<keyword evidence="2" id="KW-0456">Lyase</keyword>
<dbReference type="AlphaFoldDB" id="A0A091CCF7"/>
<dbReference type="PANTHER" id="PTHR14359">
    <property type="entry name" value="HOMO-OLIGOMERIC FLAVIN CONTAINING CYS DECARBOXYLASE FAMILY"/>
    <property type="match status" value="1"/>
</dbReference>
<dbReference type="EC" id="4.1.1.36" evidence="2"/>
<dbReference type="InterPro" id="IPR003382">
    <property type="entry name" value="Flavoprotein"/>
</dbReference>
<dbReference type="Proteomes" id="UP000029381">
    <property type="component" value="Unassembled WGS sequence"/>
</dbReference>
<dbReference type="InterPro" id="IPR036551">
    <property type="entry name" value="Flavin_trans-like"/>
</dbReference>
<proteinExistence type="predicted"/>
<keyword evidence="3" id="KW-1185">Reference proteome</keyword>
<evidence type="ECO:0000259" key="1">
    <source>
        <dbReference type="Pfam" id="PF02441"/>
    </source>
</evidence>
<dbReference type="InterPro" id="IPR011847">
    <property type="entry name" value="CoaC_strep"/>
</dbReference>
<sequence length="184" mass="19794">MTKHILLAVTGSISAYKAADIAHELTKRGYAVDVLMSKSSQEFVTPLTLQTLTKRRVHTDVMDEPIPSNINHIELTKPTDLFLVAPATANIIGKLATGIADDLITTIALALPSDRAKLVAPAMNTNMYDHPIVQKNLQTLKDIGYNEISPRESLLACGDFGSGALATVDTIIEETVAILEGKEA</sequence>
<dbReference type="GO" id="GO:0004633">
    <property type="term" value="F:phosphopantothenoylcysteine decarboxylase activity"/>
    <property type="evidence" value="ECO:0007669"/>
    <property type="project" value="UniProtKB-EC"/>
</dbReference>
<dbReference type="PANTHER" id="PTHR14359:SF6">
    <property type="entry name" value="PHOSPHOPANTOTHENOYLCYSTEINE DECARBOXYLASE"/>
    <property type="match status" value="1"/>
</dbReference>